<dbReference type="GO" id="GO:0005829">
    <property type="term" value="C:cytosol"/>
    <property type="evidence" value="ECO:0007669"/>
    <property type="project" value="TreeGrafter"/>
</dbReference>
<evidence type="ECO:0000256" key="1">
    <source>
        <dbReference type="ARBA" id="ARBA00008861"/>
    </source>
</evidence>
<dbReference type="GO" id="GO:0061929">
    <property type="term" value="F:gamma-glutamylaminecyclotransferase activity"/>
    <property type="evidence" value="ECO:0007669"/>
    <property type="project" value="InterPro"/>
</dbReference>
<evidence type="ECO:0000256" key="2">
    <source>
        <dbReference type="PIRSR" id="PIRSR639126-1"/>
    </source>
</evidence>
<feature type="domain" description="Gamma-glutamylcyclotransferase AIG2-like" evidence="4">
    <location>
        <begin position="6"/>
        <end position="121"/>
    </location>
</feature>
<dbReference type="Gene3D" id="3.10.490.10">
    <property type="entry name" value="Gamma-glutamyl cyclotransferase-like"/>
    <property type="match status" value="1"/>
</dbReference>
<dbReference type="Proteomes" id="UP000492821">
    <property type="component" value="Unassembled WGS sequence"/>
</dbReference>
<evidence type="ECO:0000256" key="3">
    <source>
        <dbReference type="RuleBase" id="RU367036"/>
    </source>
</evidence>
<comment type="similarity">
    <text evidence="1 3">Belongs to the gamma-glutamylcyclotransferase family.</text>
</comment>
<reference evidence="6" key="2">
    <citation type="submission" date="2020-10" db="UniProtKB">
        <authorList>
            <consortium name="WormBaseParasite"/>
        </authorList>
    </citation>
    <scope>IDENTIFICATION</scope>
</reference>
<evidence type="ECO:0000313" key="6">
    <source>
        <dbReference type="WBParaSite" id="Pan_g18937.t1"/>
    </source>
</evidence>
<dbReference type="Pfam" id="PF06094">
    <property type="entry name" value="GGACT"/>
    <property type="match status" value="1"/>
</dbReference>
<dbReference type="InterPro" id="IPR013024">
    <property type="entry name" value="GGCT-like"/>
</dbReference>
<organism evidence="5 6">
    <name type="scientific">Panagrellus redivivus</name>
    <name type="common">Microworm</name>
    <dbReference type="NCBI Taxonomy" id="6233"/>
    <lineage>
        <taxon>Eukaryota</taxon>
        <taxon>Metazoa</taxon>
        <taxon>Ecdysozoa</taxon>
        <taxon>Nematoda</taxon>
        <taxon>Chromadorea</taxon>
        <taxon>Rhabditida</taxon>
        <taxon>Tylenchina</taxon>
        <taxon>Panagrolaimomorpha</taxon>
        <taxon>Panagrolaimoidea</taxon>
        <taxon>Panagrolaimidae</taxon>
        <taxon>Panagrellus</taxon>
    </lineage>
</organism>
<protein>
    <recommendedName>
        <fullName evidence="3">Gamma-glutamylcyclotransferase family protein</fullName>
    </recommendedName>
</protein>
<accession>A0A7E4ZUV8</accession>
<sequence>MPTYRVFVYGTLKRGEPNAHIMSNPKTGKHKFVGGAVTKEAYPLFVAGQWNIPFMLGEEGKGFRIHGELYDVDEAKLKALDTLEGHPTVYQRTLRPVIPDGKNANDDDAVEEVWMYTLKRYDPRLDETKTKLLDRYYNGVEGRFYMKHEVVKSNDNLI</sequence>
<dbReference type="CDD" id="cd06661">
    <property type="entry name" value="GGCT_like"/>
    <property type="match status" value="1"/>
</dbReference>
<keyword evidence="5" id="KW-1185">Reference proteome</keyword>
<dbReference type="WBParaSite" id="Pan_g18937.t1">
    <property type="protein sequence ID" value="Pan_g18937.t1"/>
    <property type="gene ID" value="Pan_g18937"/>
</dbReference>
<reference evidence="5" key="1">
    <citation type="journal article" date="2013" name="Genetics">
        <title>The draft genome and transcriptome of Panagrellus redivivus are shaped by the harsh demands of a free-living lifestyle.</title>
        <authorList>
            <person name="Srinivasan J."/>
            <person name="Dillman A.R."/>
            <person name="Macchietto M.G."/>
            <person name="Heikkinen L."/>
            <person name="Lakso M."/>
            <person name="Fracchia K.M."/>
            <person name="Antoshechkin I."/>
            <person name="Mortazavi A."/>
            <person name="Wong G."/>
            <person name="Sternberg P.W."/>
        </authorList>
    </citation>
    <scope>NUCLEOTIDE SEQUENCE [LARGE SCALE GENOMIC DNA]</scope>
    <source>
        <strain evidence="5">MT8872</strain>
    </source>
</reference>
<dbReference type="InterPro" id="IPR039126">
    <property type="entry name" value="GGACT"/>
</dbReference>
<dbReference type="AlphaFoldDB" id="A0A7E4ZUV8"/>
<dbReference type="InterPro" id="IPR009288">
    <property type="entry name" value="AIG2-like_dom"/>
</dbReference>
<dbReference type="PANTHER" id="PTHR12510:SF4">
    <property type="entry name" value="GAMMA-GLUTAMYLAMINECYCLOTRANSFERASE"/>
    <property type="match status" value="1"/>
</dbReference>
<dbReference type="InterPro" id="IPR036568">
    <property type="entry name" value="GGCT-like_sf"/>
</dbReference>
<evidence type="ECO:0000259" key="4">
    <source>
        <dbReference type="Pfam" id="PF06094"/>
    </source>
</evidence>
<dbReference type="SUPFAM" id="SSF110857">
    <property type="entry name" value="Gamma-glutamyl cyclotransferase-like"/>
    <property type="match status" value="1"/>
</dbReference>
<evidence type="ECO:0000313" key="5">
    <source>
        <dbReference type="Proteomes" id="UP000492821"/>
    </source>
</evidence>
<name>A0A7E4ZUV8_PANRE</name>
<proteinExistence type="inferred from homology"/>
<dbReference type="PANTHER" id="PTHR12510">
    <property type="entry name" value="TROPONIN C-AKIN-1 PROTEIN"/>
    <property type="match status" value="1"/>
</dbReference>
<feature type="active site" description="Proton acceptor" evidence="2">
    <location>
        <position position="84"/>
    </location>
</feature>